<dbReference type="InterPro" id="IPR016064">
    <property type="entry name" value="NAD/diacylglycerol_kinase_sf"/>
</dbReference>
<keyword evidence="12" id="KW-1208">Phospholipid metabolism</keyword>
<dbReference type="InterPro" id="IPR045540">
    <property type="entry name" value="YegS/DAGK_C"/>
</dbReference>
<dbReference type="Pfam" id="PF19279">
    <property type="entry name" value="YegS_C"/>
    <property type="match status" value="1"/>
</dbReference>
<dbReference type="PANTHER" id="PTHR12358">
    <property type="entry name" value="SPHINGOSINE KINASE"/>
    <property type="match status" value="1"/>
</dbReference>
<keyword evidence="9" id="KW-0460">Magnesium</keyword>
<dbReference type="AlphaFoldDB" id="A0A448V326"/>
<evidence type="ECO:0000313" key="14">
    <source>
        <dbReference type="EMBL" id="VEJ36204.1"/>
    </source>
</evidence>
<evidence type="ECO:0000256" key="4">
    <source>
        <dbReference type="ARBA" id="ARBA00022679"/>
    </source>
</evidence>
<dbReference type="Gene3D" id="3.40.50.10330">
    <property type="entry name" value="Probable inorganic polyphosphate/atp-NAD kinase, domain 1"/>
    <property type="match status" value="1"/>
</dbReference>
<keyword evidence="4 14" id="KW-0808">Transferase</keyword>
<dbReference type="GO" id="GO:0008654">
    <property type="term" value="P:phospholipid biosynthetic process"/>
    <property type="evidence" value="ECO:0007669"/>
    <property type="project" value="UniProtKB-KW"/>
</dbReference>
<accession>A0A448V326</accession>
<dbReference type="GO" id="GO:0005524">
    <property type="term" value="F:ATP binding"/>
    <property type="evidence" value="ECO:0007669"/>
    <property type="project" value="UniProtKB-KW"/>
</dbReference>
<dbReference type="PROSITE" id="PS50146">
    <property type="entry name" value="DAGK"/>
    <property type="match status" value="1"/>
</dbReference>
<dbReference type="InterPro" id="IPR050187">
    <property type="entry name" value="Lipid_Phosphate_FormReg"/>
</dbReference>
<dbReference type="Pfam" id="PF00781">
    <property type="entry name" value="DAGK_cat"/>
    <property type="match status" value="1"/>
</dbReference>
<evidence type="ECO:0000256" key="9">
    <source>
        <dbReference type="ARBA" id="ARBA00022842"/>
    </source>
</evidence>
<sequence>MKRIKIIANPSSGREGAVDILKKLIAPFSRMGASLLLEFTRHHGDAEAFAARDDGEDCIIAMGGDGTVNQVVNGLYAEKRNVPLAVYPAGTVNDFAEYLKIPKDPIEFVSMVERGHVVPVDLGLCGDRAFINVCAAGLFTELGYSVSDASKSSMGRLAYYLEGIRSFRVKDLSREYFRVRLETADGTVEKKVMLVMVSNSSSIGGFSRISPAASIKDGLLEVIAIEEMPFPKMIELITAIGVGKHTEHEHFLYFKTDKVTISADRALRIDIDGEPGPHLPQTVEVVAGGVPMIIN</sequence>
<evidence type="ECO:0000256" key="6">
    <source>
        <dbReference type="ARBA" id="ARBA00022741"/>
    </source>
</evidence>
<feature type="domain" description="DAGKc" evidence="13">
    <location>
        <begin position="1"/>
        <end position="129"/>
    </location>
</feature>
<evidence type="ECO:0000256" key="10">
    <source>
        <dbReference type="ARBA" id="ARBA00023098"/>
    </source>
</evidence>
<keyword evidence="10" id="KW-0443">Lipid metabolism</keyword>
<comment type="similarity">
    <text evidence="2">Belongs to the diacylglycerol/lipid kinase family.</text>
</comment>
<keyword evidence="8" id="KW-0067">ATP-binding</keyword>
<evidence type="ECO:0000256" key="12">
    <source>
        <dbReference type="ARBA" id="ARBA00023264"/>
    </source>
</evidence>
<dbReference type="EMBL" id="LR134523">
    <property type="protein sequence ID" value="VEJ36204.1"/>
    <property type="molecule type" value="Genomic_DNA"/>
</dbReference>
<keyword evidence="15" id="KW-1185">Reference proteome</keyword>
<reference evidence="14 15" key="1">
    <citation type="submission" date="2018-12" db="EMBL/GenBank/DDBJ databases">
        <authorList>
            <consortium name="Pathogen Informatics"/>
        </authorList>
    </citation>
    <scope>NUCLEOTIDE SEQUENCE [LARGE SCALE GENOMIC DNA]</scope>
    <source>
        <strain evidence="14 15">NCTC13079</strain>
    </source>
</reference>
<dbReference type="NCBIfam" id="TIGR00147">
    <property type="entry name" value="YegS/Rv2252/BmrU family lipid kinase"/>
    <property type="match status" value="1"/>
</dbReference>
<dbReference type="RefSeq" id="WP_126466109.1">
    <property type="nucleotide sequence ID" value="NZ_LR134523.1"/>
</dbReference>
<dbReference type="Proteomes" id="UP000269544">
    <property type="component" value="Chromosome"/>
</dbReference>
<dbReference type="EC" id="2.7.1.107" evidence="14"/>
<dbReference type="GO" id="GO:0005886">
    <property type="term" value="C:plasma membrane"/>
    <property type="evidence" value="ECO:0007669"/>
    <property type="project" value="TreeGrafter"/>
</dbReference>
<evidence type="ECO:0000256" key="3">
    <source>
        <dbReference type="ARBA" id="ARBA00022516"/>
    </source>
</evidence>
<evidence type="ECO:0000256" key="11">
    <source>
        <dbReference type="ARBA" id="ARBA00023209"/>
    </source>
</evidence>
<keyword evidence="6" id="KW-0547">Nucleotide-binding</keyword>
<dbReference type="Gene3D" id="2.60.200.40">
    <property type="match status" value="1"/>
</dbReference>
<name>A0A448V326_9FIRM</name>
<dbReference type="OrthoDB" id="142078at2"/>
<protein>
    <submittedName>
        <fullName evidence="14">Diacylglycerol kinase</fullName>
        <ecNumber evidence="14">2.7.1.107</ecNumber>
    </submittedName>
</protein>
<dbReference type="InterPro" id="IPR001206">
    <property type="entry name" value="Diacylglycerol_kinase_cat_dom"/>
</dbReference>
<evidence type="ECO:0000256" key="2">
    <source>
        <dbReference type="ARBA" id="ARBA00005983"/>
    </source>
</evidence>
<organism evidence="14 15">
    <name type="scientific">Aedoeadaptatus ivorii</name>
    <dbReference type="NCBI Taxonomy" id="54006"/>
    <lineage>
        <taxon>Bacteria</taxon>
        <taxon>Bacillati</taxon>
        <taxon>Bacillota</taxon>
        <taxon>Tissierellia</taxon>
        <taxon>Tissierellales</taxon>
        <taxon>Peptoniphilaceae</taxon>
        <taxon>Aedoeadaptatus</taxon>
    </lineage>
</organism>
<dbReference type="KEGG" id="piv:NCTC13079_01408"/>
<dbReference type="GO" id="GO:0046872">
    <property type="term" value="F:metal ion binding"/>
    <property type="evidence" value="ECO:0007669"/>
    <property type="project" value="UniProtKB-KW"/>
</dbReference>
<evidence type="ECO:0000259" key="13">
    <source>
        <dbReference type="PROSITE" id="PS50146"/>
    </source>
</evidence>
<dbReference type="SUPFAM" id="SSF111331">
    <property type="entry name" value="NAD kinase/diacylglycerol kinase-like"/>
    <property type="match status" value="1"/>
</dbReference>
<dbReference type="SMART" id="SM00046">
    <property type="entry name" value="DAGKc"/>
    <property type="match status" value="1"/>
</dbReference>
<keyword evidence="11" id="KW-0594">Phospholipid biosynthesis</keyword>
<gene>
    <name evidence="14" type="primary">dagK</name>
    <name evidence="14" type="ORF">NCTC13079_01408</name>
</gene>
<evidence type="ECO:0000256" key="1">
    <source>
        <dbReference type="ARBA" id="ARBA00001946"/>
    </source>
</evidence>
<dbReference type="InterPro" id="IPR005218">
    <property type="entry name" value="Diacylglycerol/lipid_kinase"/>
</dbReference>
<proteinExistence type="inferred from homology"/>
<dbReference type="GO" id="GO:0004143">
    <property type="term" value="F:ATP-dependent diacylglycerol kinase activity"/>
    <property type="evidence" value="ECO:0007669"/>
    <property type="project" value="UniProtKB-EC"/>
</dbReference>
<keyword evidence="3" id="KW-0444">Lipid biosynthesis</keyword>
<dbReference type="InterPro" id="IPR017438">
    <property type="entry name" value="ATP-NAD_kinase_N"/>
</dbReference>
<evidence type="ECO:0000313" key="15">
    <source>
        <dbReference type="Proteomes" id="UP000269544"/>
    </source>
</evidence>
<evidence type="ECO:0000256" key="5">
    <source>
        <dbReference type="ARBA" id="ARBA00022723"/>
    </source>
</evidence>
<keyword evidence="5" id="KW-0479">Metal-binding</keyword>
<comment type="cofactor">
    <cofactor evidence="1">
        <name>Mg(2+)</name>
        <dbReference type="ChEBI" id="CHEBI:18420"/>
    </cofactor>
</comment>
<keyword evidence="7 14" id="KW-0418">Kinase</keyword>
<evidence type="ECO:0000256" key="7">
    <source>
        <dbReference type="ARBA" id="ARBA00022777"/>
    </source>
</evidence>
<dbReference type="PANTHER" id="PTHR12358:SF106">
    <property type="entry name" value="LIPID KINASE YEGS"/>
    <property type="match status" value="1"/>
</dbReference>
<evidence type="ECO:0000256" key="8">
    <source>
        <dbReference type="ARBA" id="ARBA00022840"/>
    </source>
</evidence>